<dbReference type="InterPro" id="IPR052755">
    <property type="entry name" value="Lysozyme_Inhibitor_LprI"/>
</dbReference>
<sequence>MSTLLRLALALLVIYASSSVNAASFDCTKARSPMEQLICVDTELSALDESLAKNYTTAKEKLSPNAIKIFTAGQLSWLRFHAAYCFVSYDASKADAAHAKRCLMDAYFERIKDFKATGEMIQAMKAYIVVDSAIKISPTEQSIYTVQRNYVQFDSAASSIQNINRYLTFTDRIKLDETRGSESYVVRLTELSQDWLQKTKQSEVMTGAYPTSGTECGVYALSLDRPLHAADLFANASWTLTAKKFARAHFTALANTEKDFDLSMINGYSQFDLPPAAEFSFCMTKAGFYVDGFLPHVARAFDGVILPWSVFANHLTPYARKEILAIKQ</sequence>
<reference evidence="3" key="1">
    <citation type="submission" date="2021-07" db="EMBL/GenBank/DDBJ databases">
        <title>New genus and species of the family Alcaligenaceae.</title>
        <authorList>
            <person name="Hahn M.W."/>
        </authorList>
    </citation>
    <scope>NUCLEOTIDE SEQUENCE</scope>
    <source>
        <strain evidence="3">LF4-65</strain>
    </source>
</reference>
<feature type="domain" description="Lysozyme inhibitor LprI-like N-terminal" evidence="2">
    <location>
        <begin position="27"/>
        <end position="113"/>
    </location>
</feature>
<dbReference type="Gene3D" id="1.20.1270.180">
    <property type="match status" value="1"/>
</dbReference>
<evidence type="ECO:0000313" key="3">
    <source>
        <dbReference type="EMBL" id="MBZ1349686.1"/>
    </source>
</evidence>
<dbReference type="EMBL" id="JAHXRI010000006">
    <property type="protein sequence ID" value="MBZ1349686.1"/>
    <property type="molecule type" value="Genomic_DNA"/>
</dbReference>
<evidence type="ECO:0000256" key="1">
    <source>
        <dbReference type="SAM" id="SignalP"/>
    </source>
</evidence>
<feature type="signal peptide" evidence="1">
    <location>
        <begin position="1"/>
        <end position="22"/>
    </location>
</feature>
<accession>A0A953T3R7</accession>
<name>A0A953T3R7_9BURK</name>
<keyword evidence="1" id="KW-0732">Signal</keyword>
<dbReference type="Pfam" id="PF07007">
    <property type="entry name" value="LprI"/>
    <property type="match status" value="1"/>
</dbReference>
<dbReference type="PANTHER" id="PTHR37549">
    <property type="entry name" value="LIPOPROTEIN LPRI"/>
    <property type="match status" value="1"/>
</dbReference>
<gene>
    <name evidence="3" type="ORF">KZZ10_03430</name>
</gene>
<keyword evidence="4" id="KW-1185">Reference proteome</keyword>
<organism evidence="3 4">
    <name type="scientific">Zwartia hollandica</name>
    <dbReference type="NCBI Taxonomy" id="324606"/>
    <lineage>
        <taxon>Bacteria</taxon>
        <taxon>Pseudomonadati</taxon>
        <taxon>Pseudomonadota</taxon>
        <taxon>Betaproteobacteria</taxon>
        <taxon>Burkholderiales</taxon>
        <taxon>Alcaligenaceae</taxon>
        <taxon>Zwartia</taxon>
    </lineage>
</organism>
<dbReference type="Proteomes" id="UP000739565">
    <property type="component" value="Unassembled WGS sequence"/>
</dbReference>
<dbReference type="GO" id="GO:0005576">
    <property type="term" value="C:extracellular region"/>
    <property type="evidence" value="ECO:0007669"/>
    <property type="project" value="TreeGrafter"/>
</dbReference>
<feature type="chain" id="PRO_5036771411" evidence="1">
    <location>
        <begin position="23"/>
        <end position="328"/>
    </location>
</feature>
<dbReference type="PANTHER" id="PTHR37549:SF1">
    <property type="entry name" value="LIPOPROTEIN LPRI"/>
    <property type="match status" value="1"/>
</dbReference>
<protein>
    <submittedName>
        <fullName evidence="3">DUF1311 domain-containing protein</fullName>
    </submittedName>
</protein>
<evidence type="ECO:0000259" key="2">
    <source>
        <dbReference type="Pfam" id="PF07007"/>
    </source>
</evidence>
<dbReference type="InterPro" id="IPR009739">
    <property type="entry name" value="LprI-like_N"/>
</dbReference>
<comment type="caution">
    <text evidence="3">The sequence shown here is derived from an EMBL/GenBank/DDBJ whole genome shotgun (WGS) entry which is preliminary data.</text>
</comment>
<dbReference type="AlphaFoldDB" id="A0A953T3R7"/>
<evidence type="ECO:0000313" key="4">
    <source>
        <dbReference type="Proteomes" id="UP000739565"/>
    </source>
</evidence>
<dbReference type="RefSeq" id="WP_259660110.1">
    <property type="nucleotide sequence ID" value="NZ_JAHXRI010000006.1"/>
</dbReference>
<proteinExistence type="predicted"/>